<evidence type="ECO:0000256" key="12">
    <source>
        <dbReference type="ARBA" id="ARBA00023244"/>
    </source>
</evidence>
<comment type="catalytic activity">
    <reaction evidence="14 15">
        <text>coproporphyrinogen III + 2 S-adenosyl-L-methionine = protoporphyrinogen IX + 2 5'-deoxyadenosine + 2 L-methionine + 2 CO2</text>
        <dbReference type="Rhea" id="RHEA:15425"/>
        <dbReference type="ChEBI" id="CHEBI:16526"/>
        <dbReference type="ChEBI" id="CHEBI:17319"/>
        <dbReference type="ChEBI" id="CHEBI:57307"/>
        <dbReference type="ChEBI" id="CHEBI:57309"/>
        <dbReference type="ChEBI" id="CHEBI:57844"/>
        <dbReference type="ChEBI" id="CHEBI:59789"/>
        <dbReference type="EC" id="1.3.98.3"/>
    </reaction>
</comment>
<evidence type="ECO:0000256" key="5">
    <source>
        <dbReference type="ARBA" id="ARBA00022485"/>
    </source>
</evidence>
<dbReference type="SFLD" id="SFLDG01065">
    <property type="entry name" value="anaerobic_coproporphyrinogen-I"/>
    <property type="match status" value="1"/>
</dbReference>
<dbReference type="SFLD" id="SFLDS00029">
    <property type="entry name" value="Radical_SAM"/>
    <property type="match status" value="1"/>
</dbReference>
<feature type="binding site" evidence="16">
    <location>
        <position position="95"/>
    </location>
    <ligand>
        <name>S-adenosyl-L-methionine</name>
        <dbReference type="ChEBI" id="CHEBI:59789"/>
        <label>1</label>
    </ligand>
</feature>
<protein>
    <recommendedName>
        <fullName evidence="15">Coproporphyrinogen-III oxidase</fullName>
        <ecNumber evidence="15">1.3.98.3</ecNumber>
    </recommendedName>
</protein>
<feature type="binding site" evidence="16">
    <location>
        <position position="249"/>
    </location>
    <ligand>
        <name>S-adenosyl-L-methionine</name>
        <dbReference type="ChEBI" id="CHEBI:59789"/>
        <label>2</label>
    </ligand>
</feature>
<dbReference type="Pfam" id="PF04055">
    <property type="entry name" value="Radical_SAM"/>
    <property type="match status" value="1"/>
</dbReference>
<feature type="domain" description="Radical SAM core" evidence="18">
    <location>
        <begin position="86"/>
        <end position="323"/>
    </location>
</feature>
<keyword evidence="8 15" id="KW-0479">Metal-binding</keyword>
<name>A0A143PJC7_LUTPR</name>
<dbReference type="PANTHER" id="PTHR13932:SF6">
    <property type="entry name" value="OXYGEN-INDEPENDENT COPROPORPHYRINOGEN III OXIDASE"/>
    <property type="match status" value="1"/>
</dbReference>
<keyword evidence="5 15" id="KW-0004">4Fe-4S</keyword>
<feature type="binding site" evidence="16">
    <location>
        <position position="185"/>
    </location>
    <ligand>
        <name>S-adenosyl-L-methionine</name>
        <dbReference type="ChEBI" id="CHEBI:59789"/>
        <label>1</label>
    </ligand>
</feature>
<dbReference type="InterPro" id="IPR004558">
    <property type="entry name" value="Coprogen_oxidase_HemN"/>
</dbReference>
<feature type="binding site" evidence="16">
    <location>
        <position position="283"/>
    </location>
    <ligand>
        <name>S-adenosyl-L-methionine</name>
        <dbReference type="ChEBI" id="CHEBI:59789"/>
        <label>2</label>
    </ligand>
</feature>
<dbReference type="EC" id="1.3.98.3" evidence="15"/>
<dbReference type="InterPro" id="IPR034505">
    <property type="entry name" value="Coproporphyrinogen-III_oxidase"/>
</dbReference>
<dbReference type="GO" id="GO:0051989">
    <property type="term" value="F:coproporphyrinogen dehydrogenase activity"/>
    <property type="evidence" value="ECO:0007669"/>
    <property type="project" value="UniProtKB-EC"/>
</dbReference>
<dbReference type="InterPro" id="IPR007197">
    <property type="entry name" value="rSAM"/>
</dbReference>
<gene>
    <name evidence="19" type="primary">hemN_1</name>
    <name evidence="19" type="ORF">LuPra_01815</name>
</gene>
<dbReference type="InterPro" id="IPR006638">
    <property type="entry name" value="Elp3/MiaA/NifB-like_rSAM"/>
</dbReference>
<dbReference type="InterPro" id="IPR058240">
    <property type="entry name" value="rSAM_sf"/>
</dbReference>
<dbReference type="Gene3D" id="1.10.10.920">
    <property type="match status" value="1"/>
</dbReference>
<keyword evidence="6 15" id="KW-0963">Cytoplasm</keyword>
<evidence type="ECO:0000256" key="15">
    <source>
        <dbReference type="PIRNR" id="PIRNR000167"/>
    </source>
</evidence>
<comment type="subcellular location">
    <subcellularLocation>
        <location evidence="1 15">Cytoplasm</location>
    </subcellularLocation>
</comment>
<evidence type="ECO:0000259" key="18">
    <source>
        <dbReference type="PROSITE" id="PS51918"/>
    </source>
</evidence>
<dbReference type="STRING" id="1855912.LuPra_01815"/>
<evidence type="ECO:0000256" key="1">
    <source>
        <dbReference type="ARBA" id="ARBA00004496"/>
    </source>
</evidence>
<dbReference type="GO" id="GO:0006782">
    <property type="term" value="P:protoporphyrinogen IX biosynthetic process"/>
    <property type="evidence" value="ECO:0007669"/>
    <property type="project" value="UniProtKB-UniPathway"/>
</dbReference>
<dbReference type="PROSITE" id="PS51918">
    <property type="entry name" value="RADICAL_SAM"/>
    <property type="match status" value="1"/>
</dbReference>
<evidence type="ECO:0000256" key="4">
    <source>
        <dbReference type="ARBA" id="ARBA00011245"/>
    </source>
</evidence>
<feature type="binding site" evidence="17">
    <location>
        <position position="105"/>
    </location>
    <ligand>
        <name>[4Fe-4S] cluster</name>
        <dbReference type="ChEBI" id="CHEBI:49883"/>
        <note>4Fe-4S-S-AdoMet</note>
    </ligand>
</feature>
<dbReference type="PANTHER" id="PTHR13932">
    <property type="entry name" value="COPROPORPHYRINIGEN III OXIDASE"/>
    <property type="match status" value="1"/>
</dbReference>
<dbReference type="GO" id="GO:0005737">
    <property type="term" value="C:cytoplasm"/>
    <property type="evidence" value="ECO:0007669"/>
    <property type="project" value="UniProtKB-SubCell"/>
</dbReference>
<evidence type="ECO:0000256" key="3">
    <source>
        <dbReference type="ARBA" id="ARBA00005493"/>
    </source>
</evidence>
<dbReference type="Proteomes" id="UP000076079">
    <property type="component" value="Chromosome"/>
</dbReference>
<comment type="cofactor">
    <cofactor evidence="15 17">
        <name>[4Fe-4S] cluster</name>
        <dbReference type="ChEBI" id="CHEBI:49883"/>
    </cofactor>
    <text evidence="15 17">Binds 1 [4Fe-4S] cluster. The cluster is coordinated with 3 cysteines and an exchangeable S-adenosyl-L-methionine.</text>
</comment>
<evidence type="ECO:0000256" key="9">
    <source>
        <dbReference type="ARBA" id="ARBA00023002"/>
    </source>
</evidence>
<dbReference type="Pfam" id="PF06969">
    <property type="entry name" value="HemN_C"/>
    <property type="match status" value="1"/>
</dbReference>
<dbReference type="SUPFAM" id="SSF102114">
    <property type="entry name" value="Radical SAM enzymes"/>
    <property type="match status" value="1"/>
</dbReference>
<accession>A0A143PJC7</accession>
<evidence type="ECO:0000313" key="19">
    <source>
        <dbReference type="EMBL" id="AMY08611.1"/>
    </source>
</evidence>
<evidence type="ECO:0000256" key="10">
    <source>
        <dbReference type="ARBA" id="ARBA00023004"/>
    </source>
</evidence>
<organism evidence="19 20">
    <name type="scientific">Luteitalea pratensis</name>
    <dbReference type="NCBI Taxonomy" id="1855912"/>
    <lineage>
        <taxon>Bacteria</taxon>
        <taxon>Pseudomonadati</taxon>
        <taxon>Acidobacteriota</taxon>
        <taxon>Vicinamibacteria</taxon>
        <taxon>Vicinamibacterales</taxon>
        <taxon>Vicinamibacteraceae</taxon>
        <taxon>Luteitalea</taxon>
    </lineage>
</organism>
<feature type="binding site" evidence="16">
    <location>
        <position position="212"/>
    </location>
    <ligand>
        <name>S-adenosyl-L-methionine</name>
        <dbReference type="ChEBI" id="CHEBI:59789"/>
        <label>2</label>
    </ligand>
</feature>
<comment type="similarity">
    <text evidence="3 15">Belongs to the anaerobic coproporphyrinogen-III oxidase family.</text>
</comment>
<evidence type="ECO:0000313" key="20">
    <source>
        <dbReference type="Proteomes" id="UP000076079"/>
    </source>
</evidence>
<keyword evidence="20" id="KW-1185">Reference proteome</keyword>
<feature type="binding site" evidence="17">
    <location>
        <position position="101"/>
    </location>
    <ligand>
        <name>[4Fe-4S] cluster</name>
        <dbReference type="ChEBI" id="CHEBI:49883"/>
        <note>4Fe-4S-S-AdoMet</note>
    </ligand>
</feature>
<dbReference type="AlphaFoldDB" id="A0A143PJC7"/>
<comment type="subunit">
    <text evidence="4">Monomer.</text>
</comment>
<dbReference type="InterPro" id="IPR023404">
    <property type="entry name" value="rSAM_horseshoe"/>
</dbReference>
<proteinExistence type="inferred from homology"/>
<dbReference type="PIRSF" id="PIRSF000167">
    <property type="entry name" value="HemN"/>
    <property type="match status" value="1"/>
</dbReference>
<comment type="pathway">
    <text evidence="2 15">Porphyrin-containing compound metabolism; protoporphyrin-IX biosynthesis; protoporphyrinogen-IX from coproporphyrinogen-III (AdoMet route): step 1/1.</text>
</comment>
<keyword evidence="11 15" id="KW-0411">Iron-sulfur</keyword>
<evidence type="ECO:0000256" key="11">
    <source>
        <dbReference type="ARBA" id="ARBA00023014"/>
    </source>
</evidence>
<feature type="binding site" evidence="16">
    <location>
        <begin position="153"/>
        <end position="154"/>
    </location>
    <ligand>
        <name>S-adenosyl-L-methionine</name>
        <dbReference type="ChEBI" id="CHEBI:59789"/>
        <label>2</label>
    </ligand>
</feature>
<feature type="binding site" evidence="16">
    <location>
        <begin position="107"/>
        <end position="109"/>
    </location>
    <ligand>
        <name>S-adenosyl-L-methionine</name>
        <dbReference type="ChEBI" id="CHEBI:59789"/>
        <label>2</label>
    </ligand>
</feature>
<dbReference type="InterPro" id="IPR010723">
    <property type="entry name" value="HemN_C"/>
</dbReference>
<feature type="binding site" evidence="16">
    <location>
        <position position="224"/>
    </location>
    <ligand>
        <name>S-adenosyl-L-methionine</name>
        <dbReference type="ChEBI" id="CHEBI:59789"/>
        <label>2</label>
    </ligand>
</feature>
<dbReference type="CDD" id="cd01335">
    <property type="entry name" value="Radical_SAM"/>
    <property type="match status" value="1"/>
</dbReference>
<dbReference type="GO" id="GO:0004109">
    <property type="term" value="F:coproporphyrinogen oxidase activity"/>
    <property type="evidence" value="ECO:0007669"/>
    <property type="project" value="InterPro"/>
</dbReference>
<sequence length="499" mass="55447">MDLVRGPRLAQSGCVPGAGLRDAPSSSLRQVAPPWHGDAESQAVDLDLLRRYDRPGPRYTSYPTAVEFHEGVDAGRYATHLAAAAAKPDAPLSLYVHLPFCESRCAFCGCSVVVTRKRQVAEQYLEYLFREIGMVAEALGRRRQVVQYHWGGGTPSYLSPDQMRALHQEVGRHFAIDPAGELALEVDPRVTSSEQIETLSALGFNRLSLGVQDFDPDVQQAIHRIQGVEATRALVAHARALGFASINVDLIYGLPRQDVDSFGRTVETVIDMRPDRVAAYSFAHVPWIRAHQKLLNVEELPSADRKLQLFVAARARFLAAGYRPIGMDHFALPDDDLARAAEAGTLHRNFMGYTTRPAPDMVGFGVSAIGDVAGAFVQNTRKLSAYYQAIDAGRLPVQRGYVLDEDDVVRRHVVTQLICNLQLDTRATARRFAIEFDTYFAIERRELTEGPIAHGFLRDEGGVLRVTPTGRLFVRNICMIFDRHLREKRGDAPVFSRTV</sequence>
<reference evidence="19 20" key="1">
    <citation type="journal article" date="2016" name="Genome Announc.">
        <title>First Complete Genome Sequence of a Subdivision 6 Acidobacterium Strain.</title>
        <authorList>
            <person name="Huang S."/>
            <person name="Vieira S."/>
            <person name="Bunk B."/>
            <person name="Riedel T."/>
            <person name="Sproer C."/>
            <person name="Overmann J."/>
        </authorList>
    </citation>
    <scope>NUCLEOTIDE SEQUENCE [LARGE SCALE GENOMIC DNA]</scope>
    <source>
        <strain evidence="20">DSM 100886 HEG_-6_39</strain>
    </source>
</reference>
<feature type="binding site" evidence="16">
    <location>
        <position position="152"/>
    </location>
    <ligand>
        <name>S-adenosyl-L-methionine</name>
        <dbReference type="ChEBI" id="CHEBI:59789"/>
        <label>1</label>
    </ligand>
</feature>
<dbReference type="PATRIC" id="fig|1813736.3.peg.1902"/>
<keyword evidence="10 15" id="KW-0408">Iron</keyword>
<evidence type="ECO:0000256" key="16">
    <source>
        <dbReference type="PIRSR" id="PIRSR000167-1"/>
    </source>
</evidence>
<evidence type="ECO:0000256" key="13">
    <source>
        <dbReference type="ARBA" id="ARBA00024295"/>
    </source>
</evidence>
<dbReference type="GO" id="GO:0051539">
    <property type="term" value="F:4 iron, 4 sulfur cluster binding"/>
    <property type="evidence" value="ECO:0007669"/>
    <property type="project" value="UniProtKB-KW"/>
</dbReference>
<dbReference type="Gene3D" id="3.80.30.20">
    <property type="entry name" value="tm_1862 like domain"/>
    <property type="match status" value="1"/>
</dbReference>
<evidence type="ECO:0000256" key="7">
    <source>
        <dbReference type="ARBA" id="ARBA00022691"/>
    </source>
</evidence>
<comment type="function">
    <text evidence="13">Involved in the heme biosynthesis. Catalyzes the anaerobic oxidative decarboxylation of propionate groups of rings A and B of coproporphyrinogen III to yield the vinyl groups in protoporphyrinogen IX.</text>
</comment>
<evidence type="ECO:0000256" key="2">
    <source>
        <dbReference type="ARBA" id="ARBA00004785"/>
    </source>
</evidence>
<feature type="binding site" evidence="17">
    <location>
        <position position="108"/>
    </location>
    <ligand>
        <name>[4Fe-4S] cluster</name>
        <dbReference type="ChEBI" id="CHEBI:49883"/>
        <note>4Fe-4S-S-AdoMet</note>
    </ligand>
</feature>
<dbReference type="SMART" id="SM00729">
    <property type="entry name" value="Elp3"/>
    <property type="match status" value="1"/>
</dbReference>
<dbReference type="KEGG" id="abac:LuPra_01815"/>
<evidence type="ECO:0000256" key="8">
    <source>
        <dbReference type="ARBA" id="ARBA00022723"/>
    </source>
</evidence>
<keyword evidence="9 15" id="KW-0560">Oxidoreductase</keyword>
<reference evidence="20" key="2">
    <citation type="submission" date="2016-04" db="EMBL/GenBank/DDBJ databases">
        <title>First Complete Genome Sequence of a Subdivision 6 Acidobacterium.</title>
        <authorList>
            <person name="Huang S."/>
            <person name="Vieira S."/>
            <person name="Bunk B."/>
            <person name="Riedel T."/>
            <person name="Sproeer C."/>
            <person name="Overmann J."/>
        </authorList>
    </citation>
    <scope>NUCLEOTIDE SEQUENCE [LARGE SCALE GENOMIC DNA]</scope>
    <source>
        <strain evidence="20">DSM 100886 HEG_-6_39</strain>
    </source>
</reference>
<dbReference type="NCBIfam" id="TIGR00538">
    <property type="entry name" value="hemN"/>
    <property type="match status" value="1"/>
</dbReference>
<dbReference type="GO" id="GO:0046872">
    <property type="term" value="F:metal ion binding"/>
    <property type="evidence" value="ECO:0007669"/>
    <property type="project" value="UniProtKB-KW"/>
</dbReference>
<feature type="binding site" evidence="16">
    <location>
        <position position="369"/>
    </location>
    <ligand>
        <name>S-adenosyl-L-methionine</name>
        <dbReference type="ChEBI" id="CHEBI:59789"/>
        <label>1</label>
    </ligand>
</feature>
<evidence type="ECO:0000256" key="14">
    <source>
        <dbReference type="ARBA" id="ARBA00048321"/>
    </source>
</evidence>
<evidence type="ECO:0000256" key="17">
    <source>
        <dbReference type="PIRSR" id="PIRSR000167-2"/>
    </source>
</evidence>
<keyword evidence="7 15" id="KW-0949">S-adenosyl-L-methionine</keyword>
<evidence type="ECO:0000256" key="6">
    <source>
        <dbReference type="ARBA" id="ARBA00022490"/>
    </source>
</evidence>
<dbReference type="EMBL" id="CP015136">
    <property type="protein sequence ID" value="AMY08611.1"/>
    <property type="molecule type" value="Genomic_DNA"/>
</dbReference>
<dbReference type="UniPathway" id="UPA00251">
    <property type="reaction ID" value="UER00323"/>
</dbReference>
<keyword evidence="12 15" id="KW-0627">Porphyrin biosynthesis</keyword>